<feature type="domain" description="PB1" evidence="7">
    <location>
        <begin position="411"/>
        <end position="493"/>
    </location>
</feature>
<dbReference type="AlphaFoldDB" id="A0A2U1NX74"/>
<feature type="region of interest" description="Disordered" evidence="5">
    <location>
        <begin position="234"/>
        <end position="253"/>
    </location>
</feature>
<dbReference type="PANTHER" id="PTHR32002">
    <property type="entry name" value="PROTEIN NLP8"/>
    <property type="match status" value="1"/>
</dbReference>
<comment type="caution">
    <text evidence="8">The sequence shown here is derived from an EMBL/GenBank/DDBJ whole genome shotgun (WGS) entry which is preliminary data.</text>
</comment>
<dbReference type="STRING" id="35608.A0A2U1NX74"/>
<protein>
    <submittedName>
        <fullName evidence="8">NIN-like protein</fullName>
    </submittedName>
</protein>
<dbReference type="InterPro" id="IPR000270">
    <property type="entry name" value="PB1_dom"/>
</dbReference>
<dbReference type="GO" id="GO:0003677">
    <property type="term" value="F:DNA binding"/>
    <property type="evidence" value="ECO:0007669"/>
    <property type="project" value="UniProtKB-KW"/>
</dbReference>
<evidence type="ECO:0000313" key="9">
    <source>
        <dbReference type="Proteomes" id="UP000245207"/>
    </source>
</evidence>
<keyword evidence="3" id="KW-0804">Transcription</keyword>
<dbReference type="EMBL" id="PKPP01002034">
    <property type="protein sequence ID" value="PWA78122.1"/>
    <property type="molecule type" value="Genomic_DNA"/>
</dbReference>
<organism evidence="8 9">
    <name type="scientific">Artemisia annua</name>
    <name type="common">Sweet wormwood</name>
    <dbReference type="NCBI Taxonomy" id="35608"/>
    <lineage>
        <taxon>Eukaryota</taxon>
        <taxon>Viridiplantae</taxon>
        <taxon>Streptophyta</taxon>
        <taxon>Embryophyta</taxon>
        <taxon>Tracheophyta</taxon>
        <taxon>Spermatophyta</taxon>
        <taxon>Magnoliopsida</taxon>
        <taxon>eudicotyledons</taxon>
        <taxon>Gunneridae</taxon>
        <taxon>Pentapetalae</taxon>
        <taxon>asterids</taxon>
        <taxon>campanulids</taxon>
        <taxon>Asterales</taxon>
        <taxon>Asteraceae</taxon>
        <taxon>Asteroideae</taxon>
        <taxon>Anthemideae</taxon>
        <taxon>Artemisiinae</taxon>
        <taxon>Artemisia</taxon>
    </lineage>
</organism>
<dbReference type="Gene3D" id="3.10.20.90">
    <property type="entry name" value="Phosphatidylinositol 3-kinase Catalytic Subunit, Chain A, domain 1"/>
    <property type="match status" value="1"/>
</dbReference>
<feature type="domain" description="RWP-RK" evidence="6">
    <location>
        <begin position="271"/>
        <end position="356"/>
    </location>
</feature>
<accession>A0A2U1NX74</accession>
<evidence type="ECO:0000256" key="2">
    <source>
        <dbReference type="ARBA" id="ARBA00023125"/>
    </source>
</evidence>
<name>A0A2U1NX74_ARTAN</name>
<dbReference type="InterPro" id="IPR003035">
    <property type="entry name" value="RWP-RK_dom"/>
</dbReference>
<evidence type="ECO:0000256" key="3">
    <source>
        <dbReference type="ARBA" id="ARBA00023163"/>
    </source>
</evidence>
<dbReference type="PANTHER" id="PTHR32002:SF35">
    <property type="entry name" value="PROTEIN NLP6"/>
    <property type="match status" value="1"/>
</dbReference>
<dbReference type="Proteomes" id="UP000245207">
    <property type="component" value="Unassembled WGS sequence"/>
</dbReference>
<gene>
    <name evidence="8" type="ORF">CTI12_AA216120</name>
</gene>
<evidence type="ECO:0000256" key="4">
    <source>
        <dbReference type="ARBA" id="ARBA00023242"/>
    </source>
</evidence>
<keyword evidence="1" id="KW-0805">Transcription regulation</keyword>
<evidence type="ECO:0000259" key="6">
    <source>
        <dbReference type="PROSITE" id="PS51519"/>
    </source>
</evidence>
<keyword evidence="4" id="KW-0539">Nucleus</keyword>
<dbReference type="InterPro" id="IPR045012">
    <property type="entry name" value="NLP"/>
</dbReference>
<dbReference type="Pfam" id="PF02042">
    <property type="entry name" value="RWP-RK"/>
    <property type="match status" value="1"/>
</dbReference>
<dbReference type="Pfam" id="PF00564">
    <property type="entry name" value="PB1"/>
    <property type="match status" value="1"/>
</dbReference>
<dbReference type="SUPFAM" id="SSF54277">
    <property type="entry name" value="CAD &amp; PB1 domains"/>
    <property type="match status" value="1"/>
</dbReference>
<proteinExistence type="predicted"/>
<sequence>MNSGTKVFDALKSRYPILSKPPADAGRLDNDGRYLTRLWVFGIRELDDDHDPQHSLLPDSFSKLMIDLNTIDPQKIQEKLISALSALSFRDQHVLVQFWSPATVRNRCVLTTWDQPFALGVVDDEGLYSYRMDSELRAFVVDREHREELGPPARVYSQKLPEWSFDIQTLPTRQFVQYLDASYNIHGYILLPVFEPDSERCVGVLELVISSNYVDFAFEVEEVSRALKEENLKSPNVSENIKGEPSDSGAVRTSHDVAPYSEKVIKDCDIKPETVQKKRKRKRSESSISLEEIKKHFGKSIKDAAAILNVSRSTLKHICRNYGIPEWPFRHDNDGLAGLMETSDLYRAAVKVNVLEDSLLLRSTATVSRLWKQIRTARHGIANLPYRNGPDEKLGTANITTHAKHCTAHDNWTIKATYRENTIIFLFRLSDGLEKLEEVVATMFQLRLRSFKLKYEDKEGDIIWIACDIDLMQLAGDFRQSDDTVIKLLVLPIVHQSPGA</sequence>
<evidence type="ECO:0000256" key="5">
    <source>
        <dbReference type="SAM" id="MobiDB-lite"/>
    </source>
</evidence>
<evidence type="ECO:0000259" key="7">
    <source>
        <dbReference type="PROSITE" id="PS51745"/>
    </source>
</evidence>
<dbReference type="PROSITE" id="PS51745">
    <property type="entry name" value="PB1"/>
    <property type="match status" value="1"/>
</dbReference>
<dbReference type="OrthoDB" id="6270329at2759"/>
<dbReference type="GO" id="GO:0003700">
    <property type="term" value="F:DNA-binding transcription factor activity"/>
    <property type="evidence" value="ECO:0007669"/>
    <property type="project" value="InterPro"/>
</dbReference>
<dbReference type="PROSITE" id="PS51519">
    <property type="entry name" value="RWP_RK"/>
    <property type="match status" value="1"/>
</dbReference>
<keyword evidence="2" id="KW-0238">DNA-binding</keyword>
<keyword evidence="9" id="KW-1185">Reference proteome</keyword>
<dbReference type="SMART" id="SM00666">
    <property type="entry name" value="PB1"/>
    <property type="match status" value="1"/>
</dbReference>
<dbReference type="InterPro" id="IPR053793">
    <property type="entry name" value="PB1-like"/>
</dbReference>
<reference evidence="8 9" key="1">
    <citation type="journal article" date="2018" name="Mol. Plant">
        <title>The genome of Artemisia annua provides insight into the evolution of Asteraceae family and artemisinin biosynthesis.</title>
        <authorList>
            <person name="Shen Q."/>
            <person name="Zhang L."/>
            <person name="Liao Z."/>
            <person name="Wang S."/>
            <person name="Yan T."/>
            <person name="Shi P."/>
            <person name="Liu M."/>
            <person name="Fu X."/>
            <person name="Pan Q."/>
            <person name="Wang Y."/>
            <person name="Lv Z."/>
            <person name="Lu X."/>
            <person name="Zhang F."/>
            <person name="Jiang W."/>
            <person name="Ma Y."/>
            <person name="Chen M."/>
            <person name="Hao X."/>
            <person name="Li L."/>
            <person name="Tang Y."/>
            <person name="Lv G."/>
            <person name="Zhou Y."/>
            <person name="Sun X."/>
            <person name="Brodelius P.E."/>
            <person name="Rose J.K.C."/>
            <person name="Tang K."/>
        </authorList>
    </citation>
    <scope>NUCLEOTIDE SEQUENCE [LARGE SCALE GENOMIC DNA]</scope>
    <source>
        <strain evidence="9">cv. Huhao1</strain>
        <tissue evidence="8">Leaf</tissue>
    </source>
</reference>
<evidence type="ECO:0000256" key="1">
    <source>
        <dbReference type="ARBA" id="ARBA00023015"/>
    </source>
</evidence>
<evidence type="ECO:0000313" key="8">
    <source>
        <dbReference type="EMBL" id="PWA78122.1"/>
    </source>
</evidence>